<dbReference type="OrthoDB" id="2449263at2759"/>
<gene>
    <name evidence="1" type="ORF">FWILDA_LOCUS3116</name>
</gene>
<protein>
    <submittedName>
        <fullName evidence="1">8047_t:CDS:1</fullName>
    </submittedName>
</protein>
<keyword evidence="2" id="KW-1185">Reference proteome</keyword>
<organism evidence="1 2">
    <name type="scientific">Funneliformis geosporum</name>
    <dbReference type="NCBI Taxonomy" id="1117311"/>
    <lineage>
        <taxon>Eukaryota</taxon>
        <taxon>Fungi</taxon>
        <taxon>Fungi incertae sedis</taxon>
        <taxon>Mucoromycota</taxon>
        <taxon>Glomeromycotina</taxon>
        <taxon>Glomeromycetes</taxon>
        <taxon>Glomerales</taxon>
        <taxon>Glomeraceae</taxon>
        <taxon>Funneliformis</taxon>
    </lineage>
</organism>
<dbReference type="AlphaFoldDB" id="A0A9W4SGC8"/>
<reference evidence="1" key="1">
    <citation type="submission" date="2022-08" db="EMBL/GenBank/DDBJ databases">
        <authorList>
            <person name="Kallberg Y."/>
            <person name="Tangrot J."/>
            <person name="Rosling A."/>
        </authorList>
    </citation>
    <scope>NUCLEOTIDE SEQUENCE</scope>
    <source>
        <strain evidence="1">Wild A</strain>
    </source>
</reference>
<dbReference type="EMBL" id="CAMKVN010000399">
    <property type="protein sequence ID" value="CAI2167521.1"/>
    <property type="molecule type" value="Genomic_DNA"/>
</dbReference>
<name>A0A9W4SGC8_9GLOM</name>
<dbReference type="Proteomes" id="UP001153678">
    <property type="component" value="Unassembled WGS sequence"/>
</dbReference>
<evidence type="ECO:0000313" key="1">
    <source>
        <dbReference type="EMBL" id="CAI2167521.1"/>
    </source>
</evidence>
<proteinExistence type="predicted"/>
<accession>A0A9W4SGC8</accession>
<evidence type="ECO:0000313" key="2">
    <source>
        <dbReference type="Proteomes" id="UP001153678"/>
    </source>
</evidence>
<comment type="caution">
    <text evidence="1">The sequence shown here is derived from an EMBL/GenBank/DDBJ whole genome shotgun (WGS) entry which is preliminary data.</text>
</comment>
<sequence>MNPEDKIALNPNLIPLNLEDEIPLNSNITHLNLEDGTLNSNNEAINLCVSCVFESWKSVDTIMKAYVLTTLNNSYNHMLFSNTEEYSTKYRYVFDDDVLKEIQFLTEHGNLYITTQ</sequence>